<dbReference type="OrthoDB" id="7068290at2"/>
<dbReference type="AlphaFoldDB" id="A0A2T5HI38"/>
<evidence type="ECO:0000313" key="1">
    <source>
        <dbReference type="EMBL" id="PTQ71241.1"/>
    </source>
</evidence>
<accession>A0A2T5HI38</accession>
<organism evidence="1 2">
    <name type="scientific">Celeribacter persicus</name>
    <dbReference type="NCBI Taxonomy" id="1651082"/>
    <lineage>
        <taxon>Bacteria</taxon>
        <taxon>Pseudomonadati</taxon>
        <taxon>Pseudomonadota</taxon>
        <taxon>Alphaproteobacteria</taxon>
        <taxon>Rhodobacterales</taxon>
        <taxon>Roseobacteraceae</taxon>
        <taxon>Celeribacter</taxon>
    </lineage>
</organism>
<keyword evidence="2" id="KW-1185">Reference proteome</keyword>
<dbReference type="Pfam" id="PF20102">
    <property type="entry name" value="DUF6492"/>
    <property type="match status" value="1"/>
</dbReference>
<dbReference type="RefSeq" id="WP_107816727.1">
    <property type="nucleotide sequence ID" value="NZ_QAOH01000008.1"/>
</dbReference>
<protein>
    <submittedName>
        <fullName evidence="1">Uncharacterized protein</fullName>
    </submittedName>
</protein>
<comment type="caution">
    <text evidence="1">The sequence shown here is derived from an EMBL/GenBank/DDBJ whole genome shotgun (WGS) entry which is preliminary data.</text>
</comment>
<dbReference type="InterPro" id="IPR045499">
    <property type="entry name" value="DUF6492"/>
</dbReference>
<sequence length="345" mass="38824">MADVALKPVQDSATVGGGLDFVTVIFRTELEMLRLQARSMARFLKPEDVNSILIVLNDEDEEACQRGVEAMLAEWGHLAERVQIIAGSSLLRPVKGGVLAHLERFWASGPRCAWRPYRDRIQGKPRVVYGWARNNGWLMQQAFKLLAAYRATGDYIVILDAKNFFIRSTDASEFVDADGRPRVEPATQETNYLEWAAKSARRIGSAVPQRTSIPPSLTPIVHRREDMVRAVGRLEETLGALECFFARRSAKSTEFMLLYAAMSPDSSDWMKAFSVRRDAPIYRILNTEEVGATLDAIAKEPRALLSLHRKYLRSLDAETQERLLSYLREIGLVRDGEATGGFFDV</sequence>
<name>A0A2T5HI38_9RHOB</name>
<reference evidence="1 2" key="1">
    <citation type="submission" date="2018-04" db="EMBL/GenBank/DDBJ databases">
        <title>Genomic Encyclopedia of Archaeal and Bacterial Type Strains, Phase II (KMG-II): from individual species to whole genera.</title>
        <authorList>
            <person name="Goeker M."/>
        </authorList>
    </citation>
    <scope>NUCLEOTIDE SEQUENCE [LARGE SCALE GENOMIC DNA]</scope>
    <source>
        <strain evidence="1 2">DSM 100434</strain>
    </source>
</reference>
<evidence type="ECO:0000313" key="2">
    <source>
        <dbReference type="Proteomes" id="UP000244077"/>
    </source>
</evidence>
<proteinExistence type="predicted"/>
<dbReference type="Proteomes" id="UP000244077">
    <property type="component" value="Unassembled WGS sequence"/>
</dbReference>
<dbReference type="EMBL" id="QAOH01000008">
    <property type="protein sequence ID" value="PTQ71241.1"/>
    <property type="molecule type" value="Genomic_DNA"/>
</dbReference>
<gene>
    <name evidence="1" type="ORF">C8N42_10813</name>
</gene>